<dbReference type="GO" id="GO:0043709">
    <property type="term" value="P:cell adhesion involved in single-species biofilm formation"/>
    <property type="evidence" value="ECO:0007669"/>
    <property type="project" value="TreeGrafter"/>
</dbReference>
<accession>A5ILQ5</accession>
<dbReference type="Proteomes" id="UP000006558">
    <property type="component" value="Chromosome"/>
</dbReference>
<dbReference type="HOGENOM" id="CLU_000445_11_16_0"/>
<dbReference type="InterPro" id="IPR029787">
    <property type="entry name" value="Nucleotide_cyclase"/>
</dbReference>
<reference evidence="2 3" key="2">
    <citation type="journal article" date="2009" name="Proc. Natl. Acad. Sci. U.S.A.">
        <title>On the chimeric nature, thermophilic origin, and phylogenetic placement of the Thermotogales.</title>
        <authorList>
            <person name="Zhaxybayeva O."/>
            <person name="Swithers K.S."/>
            <person name="Lapierre P."/>
            <person name="Fournier G.P."/>
            <person name="Bickhart D.M."/>
            <person name="DeBoy R.T."/>
            <person name="Nelson K.E."/>
            <person name="Nesbo C.L."/>
            <person name="Doolittle W.F."/>
            <person name="Gogarten J.P."/>
            <person name="Noll K.M."/>
        </authorList>
    </citation>
    <scope>NUCLEOTIDE SEQUENCE [LARGE SCALE GENOMIC DNA]</scope>
    <source>
        <strain evidence="3">ATCC BAA-488 / DSM 13995 / JCM 10881 / RKU-1</strain>
    </source>
</reference>
<dbReference type="PROSITE" id="PS50887">
    <property type="entry name" value="GGDEF"/>
    <property type="match status" value="1"/>
</dbReference>
<dbReference type="KEGG" id="tpt:Tpet_1114"/>
<dbReference type="STRING" id="390874.Tpet_1114"/>
<dbReference type="EMBL" id="CP000702">
    <property type="protein sequence ID" value="ABQ47128.1"/>
    <property type="molecule type" value="Genomic_DNA"/>
</dbReference>
<organism evidence="2 3">
    <name type="scientific">Thermotoga petrophila (strain ATCC BAA-488 / DSM 13995 / JCM 10881 / RKU-1)</name>
    <dbReference type="NCBI Taxonomy" id="390874"/>
    <lineage>
        <taxon>Bacteria</taxon>
        <taxon>Thermotogati</taxon>
        <taxon>Thermotogota</taxon>
        <taxon>Thermotogae</taxon>
        <taxon>Thermotogales</taxon>
        <taxon>Thermotogaceae</taxon>
        <taxon>Thermotoga</taxon>
    </lineage>
</organism>
<dbReference type="Gene3D" id="3.30.70.270">
    <property type="match status" value="1"/>
</dbReference>
<gene>
    <name evidence="2" type="ordered locus">Tpet_1114</name>
</gene>
<dbReference type="AlphaFoldDB" id="A5ILQ5"/>
<reference evidence="3" key="1">
    <citation type="submission" date="2007-05" db="EMBL/GenBank/DDBJ databases">
        <title>Complete sequence of Thermotoga petrophila RKU-1.</title>
        <authorList>
            <consortium name="US DOE Joint Genome Institute"/>
            <person name="Copeland A."/>
            <person name="Lucas S."/>
            <person name="Lapidus A."/>
            <person name="Barry K."/>
            <person name="Glavina del Rio T."/>
            <person name="Dalin E."/>
            <person name="Tice H."/>
            <person name="Pitluck S."/>
            <person name="Sims D."/>
            <person name="Brettin T."/>
            <person name="Bruce D."/>
            <person name="Detter J.C."/>
            <person name="Han C."/>
            <person name="Tapia R."/>
            <person name="Schmutz J."/>
            <person name="Larimer F."/>
            <person name="Land M."/>
            <person name="Hauser L."/>
            <person name="Kyrpides N."/>
            <person name="Mikhailova N."/>
            <person name="Nelson K."/>
            <person name="Gogarten J.P."/>
            <person name="Noll K."/>
            <person name="Richardson P."/>
        </authorList>
    </citation>
    <scope>NUCLEOTIDE SEQUENCE [LARGE SCALE GENOMIC DNA]</scope>
    <source>
        <strain evidence="3">ATCC BAA-488 / DSM 13995 / JCM 10881 / RKU-1</strain>
    </source>
</reference>
<name>A5ILQ5_THEP1</name>
<dbReference type="SUPFAM" id="SSF55073">
    <property type="entry name" value="Nucleotide cyclase"/>
    <property type="match status" value="1"/>
</dbReference>
<dbReference type="CDD" id="cd01949">
    <property type="entry name" value="GGDEF"/>
    <property type="match status" value="1"/>
</dbReference>
<dbReference type="InterPro" id="IPR000160">
    <property type="entry name" value="GGDEF_dom"/>
</dbReference>
<dbReference type="GO" id="GO:0005886">
    <property type="term" value="C:plasma membrane"/>
    <property type="evidence" value="ECO:0007669"/>
    <property type="project" value="TreeGrafter"/>
</dbReference>
<dbReference type="PANTHER" id="PTHR45138">
    <property type="entry name" value="REGULATORY COMPONENTS OF SENSORY TRANSDUCTION SYSTEM"/>
    <property type="match status" value="1"/>
</dbReference>
<dbReference type="SMART" id="SM00267">
    <property type="entry name" value="GGDEF"/>
    <property type="match status" value="1"/>
</dbReference>
<dbReference type="GO" id="GO:1902201">
    <property type="term" value="P:negative regulation of bacterial-type flagellum-dependent cell motility"/>
    <property type="evidence" value="ECO:0007669"/>
    <property type="project" value="TreeGrafter"/>
</dbReference>
<feature type="domain" description="GGDEF" evidence="1">
    <location>
        <begin position="1"/>
        <end position="105"/>
    </location>
</feature>
<dbReference type="Pfam" id="PF00990">
    <property type="entry name" value="GGDEF"/>
    <property type="match status" value="1"/>
</dbReference>
<dbReference type="PANTHER" id="PTHR45138:SF9">
    <property type="entry name" value="DIGUANYLATE CYCLASE DGCM-RELATED"/>
    <property type="match status" value="1"/>
</dbReference>
<dbReference type="InterPro" id="IPR050469">
    <property type="entry name" value="Diguanylate_Cyclase"/>
</dbReference>
<evidence type="ECO:0000313" key="3">
    <source>
        <dbReference type="Proteomes" id="UP000006558"/>
    </source>
</evidence>
<proteinExistence type="predicted"/>
<dbReference type="GO" id="GO:0052621">
    <property type="term" value="F:diguanylate cyclase activity"/>
    <property type="evidence" value="ECO:0007669"/>
    <property type="project" value="TreeGrafter"/>
</dbReference>
<protein>
    <submittedName>
        <fullName evidence="2">Diguanylate cyclase</fullName>
    </submittedName>
</protein>
<dbReference type="eggNOG" id="COG3706">
    <property type="taxonomic scope" value="Bacteria"/>
</dbReference>
<evidence type="ECO:0000313" key="2">
    <source>
        <dbReference type="EMBL" id="ABQ47128.1"/>
    </source>
</evidence>
<evidence type="ECO:0000259" key="1">
    <source>
        <dbReference type="PROSITE" id="PS50887"/>
    </source>
</evidence>
<sequence length="105" mass="11681">MEGGLRATKNPIPFRGLGGGQVIARWGGEEFLILCPETKLNEAVSLAERIRTKIEKEVFENGLNVTVSIGVCEMKDHETIDDLLKEADDNLYLAKQRGKNRVIGR</sequence>
<dbReference type="InterPro" id="IPR043128">
    <property type="entry name" value="Rev_trsase/Diguanyl_cyclase"/>
</dbReference>
<dbReference type="NCBIfam" id="TIGR00254">
    <property type="entry name" value="GGDEF"/>
    <property type="match status" value="1"/>
</dbReference>